<accession>A0AA88A9R2</accession>
<protein>
    <submittedName>
        <fullName evidence="2">Uncharacterized protein</fullName>
    </submittedName>
</protein>
<comment type="caution">
    <text evidence="2">The sequence shown here is derived from an EMBL/GenBank/DDBJ whole genome shotgun (WGS) entry which is preliminary data.</text>
</comment>
<feature type="region of interest" description="Disordered" evidence="1">
    <location>
        <begin position="36"/>
        <end position="56"/>
    </location>
</feature>
<keyword evidence="3" id="KW-1185">Reference proteome</keyword>
<proteinExistence type="predicted"/>
<dbReference type="Proteomes" id="UP001187192">
    <property type="component" value="Unassembled WGS sequence"/>
</dbReference>
<name>A0AA88A9R2_FICCA</name>
<evidence type="ECO:0000256" key="1">
    <source>
        <dbReference type="SAM" id="MobiDB-lite"/>
    </source>
</evidence>
<sequence>MKALKREVHQKARAIRASRVPIRAATCRQLQRVGPSSSQPVFRISGPSAPRAHPANPRASFHVFHERSRGQQQIMGSGCPLRQMLLQSFLATRSNGSQLLFAEGTVSAVAILF</sequence>
<reference evidence="2" key="1">
    <citation type="submission" date="2023-07" db="EMBL/GenBank/DDBJ databases">
        <title>draft genome sequence of fig (Ficus carica).</title>
        <authorList>
            <person name="Takahashi T."/>
            <person name="Nishimura K."/>
        </authorList>
    </citation>
    <scope>NUCLEOTIDE SEQUENCE</scope>
</reference>
<dbReference type="EMBL" id="BTGU01000028">
    <property type="protein sequence ID" value="GMN48529.1"/>
    <property type="molecule type" value="Genomic_DNA"/>
</dbReference>
<evidence type="ECO:0000313" key="2">
    <source>
        <dbReference type="EMBL" id="GMN48529.1"/>
    </source>
</evidence>
<gene>
    <name evidence="2" type="ORF">TIFTF001_017713</name>
</gene>
<dbReference type="AlphaFoldDB" id="A0AA88A9R2"/>
<evidence type="ECO:0000313" key="3">
    <source>
        <dbReference type="Proteomes" id="UP001187192"/>
    </source>
</evidence>
<organism evidence="2 3">
    <name type="scientific">Ficus carica</name>
    <name type="common">Common fig</name>
    <dbReference type="NCBI Taxonomy" id="3494"/>
    <lineage>
        <taxon>Eukaryota</taxon>
        <taxon>Viridiplantae</taxon>
        <taxon>Streptophyta</taxon>
        <taxon>Embryophyta</taxon>
        <taxon>Tracheophyta</taxon>
        <taxon>Spermatophyta</taxon>
        <taxon>Magnoliopsida</taxon>
        <taxon>eudicotyledons</taxon>
        <taxon>Gunneridae</taxon>
        <taxon>Pentapetalae</taxon>
        <taxon>rosids</taxon>
        <taxon>fabids</taxon>
        <taxon>Rosales</taxon>
        <taxon>Moraceae</taxon>
        <taxon>Ficeae</taxon>
        <taxon>Ficus</taxon>
    </lineage>
</organism>